<accession>A0A7W6WF76</accession>
<dbReference type="Proteomes" id="UP000533641">
    <property type="component" value="Unassembled WGS sequence"/>
</dbReference>
<evidence type="ECO:0000313" key="1">
    <source>
        <dbReference type="EMBL" id="MBB4275600.1"/>
    </source>
</evidence>
<comment type="caution">
    <text evidence="1">The sequence shown here is derived from an EMBL/GenBank/DDBJ whole genome shotgun (WGS) entry which is preliminary data.</text>
</comment>
<dbReference type="AlphaFoldDB" id="A0A7W6WF76"/>
<evidence type="ECO:0008006" key="3">
    <source>
        <dbReference type="Google" id="ProtNLM"/>
    </source>
</evidence>
<reference evidence="1 2" key="1">
    <citation type="submission" date="2020-08" db="EMBL/GenBank/DDBJ databases">
        <title>Genomic Encyclopedia of Type Strains, Phase IV (KMG-V): Genome sequencing to study the core and pangenomes of soil and plant-associated prokaryotes.</title>
        <authorList>
            <person name="Whitman W."/>
        </authorList>
    </citation>
    <scope>NUCLEOTIDE SEQUENCE [LARGE SCALE GENOMIC DNA]</scope>
    <source>
        <strain evidence="1 2">SEMIA 402</strain>
    </source>
</reference>
<sequence>MRKDKIDPETTKKLDAILKKSADLFQKNALRESLAVAEEAWDLIPEPKEKWDYYPQSLSSGFVQDYVELGDIESFRKWIDLTYRMYDDPDHNSSHYVLMLEGSSLYNLDLKDEAFDVFDRIYNLFGREGFKGEQTTYLEFYLKERARRGETTR</sequence>
<organism evidence="1 2">
    <name type="scientific">Rhizobium mongolense</name>
    <dbReference type="NCBI Taxonomy" id="57676"/>
    <lineage>
        <taxon>Bacteria</taxon>
        <taxon>Pseudomonadati</taxon>
        <taxon>Pseudomonadota</taxon>
        <taxon>Alphaproteobacteria</taxon>
        <taxon>Hyphomicrobiales</taxon>
        <taxon>Rhizobiaceae</taxon>
        <taxon>Rhizobium/Agrobacterium group</taxon>
        <taxon>Rhizobium</taxon>
    </lineage>
</organism>
<gene>
    <name evidence="1" type="ORF">GGE12_003389</name>
</gene>
<protein>
    <recommendedName>
        <fullName evidence="3">Tetratricopeptide repeat protein</fullName>
    </recommendedName>
</protein>
<name>A0A7W6WF76_9HYPH</name>
<evidence type="ECO:0000313" key="2">
    <source>
        <dbReference type="Proteomes" id="UP000533641"/>
    </source>
</evidence>
<dbReference type="RefSeq" id="WP_183926617.1">
    <property type="nucleotide sequence ID" value="NZ_JACIGM010000006.1"/>
</dbReference>
<dbReference type="EMBL" id="JACIGM010000006">
    <property type="protein sequence ID" value="MBB4275600.1"/>
    <property type="molecule type" value="Genomic_DNA"/>
</dbReference>
<proteinExistence type="predicted"/>